<feature type="signal peptide" evidence="2">
    <location>
        <begin position="1"/>
        <end position="19"/>
    </location>
</feature>
<reference evidence="3 4" key="1">
    <citation type="journal article" date="2018" name="Nat. Ecol. Evol.">
        <title>Pezizomycetes genomes reveal the molecular basis of ectomycorrhizal truffle lifestyle.</title>
        <authorList>
            <person name="Murat C."/>
            <person name="Payen T."/>
            <person name="Noel B."/>
            <person name="Kuo A."/>
            <person name="Morin E."/>
            <person name="Chen J."/>
            <person name="Kohler A."/>
            <person name="Krizsan K."/>
            <person name="Balestrini R."/>
            <person name="Da Silva C."/>
            <person name="Montanini B."/>
            <person name="Hainaut M."/>
            <person name="Levati E."/>
            <person name="Barry K.W."/>
            <person name="Belfiori B."/>
            <person name="Cichocki N."/>
            <person name="Clum A."/>
            <person name="Dockter R.B."/>
            <person name="Fauchery L."/>
            <person name="Guy J."/>
            <person name="Iotti M."/>
            <person name="Le Tacon F."/>
            <person name="Lindquist E.A."/>
            <person name="Lipzen A."/>
            <person name="Malagnac F."/>
            <person name="Mello A."/>
            <person name="Molinier V."/>
            <person name="Miyauchi S."/>
            <person name="Poulain J."/>
            <person name="Riccioni C."/>
            <person name="Rubini A."/>
            <person name="Sitrit Y."/>
            <person name="Splivallo R."/>
            <person name="Traeger S."/>
            <person name="Wang M."/>
            <person name="Zifcakova L."/>
            <person name="Wipf D."/>
            <person name="Zambonelli A."/>
            <person name="Paolocci F."/>
            <person name="Nowrousian M."/>
            <person name="Ottonello S."/>
            <person name="Baldrian P."/>
            <person name="Spatafora J.W."/>
            <person name="Henrissat B."/>
            <person name="Nagy L.G."/>
            <person name="Aury J.M."/>
            <person name="Wincker P."/>
            <person name="Grigoriev I.V."/>
            <person name="Bonfante P."/>
            <person name="Martin F.M."/>
        </authorList>
    </citation>
    <scope>NUCLEOTIDE SEQUENCE [LARGE SCALE GENOMIC DNA]</scope>
    <source>
        <strain evidence="3 4">RN42</strain>
    </source>
</reference>
<evidence type="ECO:0000313" key="4">
    <source>
        <dbReference type="Proteomes" id="UP000275078"/>
    </source>
</evidence>
<keyword evidence="4" id="KW-1185">Reference proteome</keyword>
<sequence length="157" mass="16025">MRFSTGLVASLSVVGLVAALPEPQAPGSEKFECHSKCGGIISASRKPDFASNCAIYAADYAYCLDCAGPEKQNIWSMYGNSVSSAGEKCDWPTTPGAEMPTEGEEEEETPAPAPTESGNSTNGGVEPTQPEADSAAGVKVVSTGLIAAGLAAAAFFL</sequence>
<dbReference type="OrthoDB" id="4160690at2759"/>
<feature type="region of interest" description="Disordered" evidence="1">
    <location>
        <begin position="86"/>
        <end position="136"/>
    </location>
</feature>
<evidence type="ECO:0000313" key="3">
    <source>
        <dbReference type="EMBL" id="RPA84394.1"/>
    </source>
</evidence>
<evidence type="ECO:0000256" key="2">
    <source>
        <dbReference type="SAM" id="SignalP"/>
    </source>
</evidence>
<proteinExistence type="predicted"/>
<evidence type="ECO:0000256" key="1">
    <source>
        <dbReference type="SAM" id="MobiDB-lite"/>
    </source>
</evidence>
<dbReference type="AlphaFoldDB" id="A0A3N4IS10"/>
<protein>
    <submittedName>
        <fullName evidence="3">Uncharacterized protein</fullName>
    </submittedName>
</protein>
<dbReference type="Proteomes" id="UP000275078">
    <property type="component" value="Unassembled WGS sequence"/>
</dbReference>
<dbReference type="STRING" id="1160509.A0A3N4IS10"/>
<dbReference type="EMBL" id="ML119659">
    <property type="protein sequence ID" value="RPA84394.1"/>
    <property type="molecule type" value="Genomic_DNA"/>
</dbReference>
<feature type="chain" id="PRO_5018336117" evidence="2">
    <location>
        <begin position="20"/>
        <end position="157"/>
    </location>
</feature>
<name>A0A3N4IS10_ASCIM</name>
<keyword evidence="2" id="KW-0732">Signal</keyword>
<organism evidence="3 4">
    <name type="scientific">Ascobolus immersus RN42</name>
    <dbReference type="NCBI Taxonomy" id="1160509"/>
    <lineage>
        <taxon>Eukaryota</taxon>
        <taxon>Fungi</taxon>
        <taxon>Dikarya</taxon>
        <taxon>Ascomycota</taxon>
        <taxon>Pezizomycotina</taxon>
        <taxon>Pezizomycetes</taxon>
        <taxon>Pezizales</taxon>
        <taxon>Ascobolaceae</taxon>
        <taxon>Ascobolus</taxon>
    </lineage>
</organism>
<gene>
    <name evidence="3" type="ORF">BJ508DRAFT_37812</name>
</gene>
<accession>A0A3N4IS10</accession>